<name>A0A5N5K0L5_9ROSI</name>
<dbReference type="InterPro" id="IPR011009">
    <property type="entry name" value="Kinase-like_dom_sf"/>
</dbReference>
<gene>
    <name evidence="3" type="ORF">DKX38_022848</name>
</gene>
<dbReference type="GO" id="GO:0004672">
    <property type="term" value="F:protein kinase activity"/>
    <property type="evidence" value="ECO:0007669"/>
    <property type="project" value="InterPro"/>
</dbReference>
<dbReference type="PANTHER" id="PTHR43173">
    <property type="entry name" value="ABC1 FAMILY PROTEIN"/>
    <property type="match status" value="1"/>
</dbReference>
<organism evidence="3 4">
    <name type="scientific">Salix brachista</name>
    <dbReference type="NCBI Taxonomy" id="2182728"/>
    <lineage>
        <taxon>Eukaryota</taxon>
        <taxon>Viridiplantae</taxon>
        <taxon>Streptophyta</taxon>
        <taxon>Embryophyta</taxon>
        <taxon>Tracheophyta</taxon>
        <taxon>Spermatophyta</taxon>
        <taxon>Magnoliopsida</taxon>
        <taxon>eudicotyledons</taxon>
        <taxon>Gunneridae</taxon>
        <taxon>Pentapetalae</taxon>
        <taxon>rosids</taxon>
        <taxon>fabids</taxon>
        <taxon>Malpighiales</taxon>
        <taxon>Salicaceae</taxon>
        <taxon>Saliceae</taxon>
        <taxon>Salix</taxon>
    </lineage>
</organism>
<dbReference type="PROSITE" id="PS50011">
    <property type="entry name" value="PROTEIN_KINASE_DOM"/>
    <property type="match status" value="1"/>
</dbReference>
<evidence type="ECO:0000313" key="4">
    <source>
        <dbReference type="Proteomes" id="UP000326939"/>
    </source>
</evidence>
<reference evidence="4" key="1">
    <citation type="journal article" date="2019" name="Gigascience">
        <title>De novo genome assembly of the endangered Acer yangbiense, a plant species with extremely small populations endemic to Yunnan Province, China.</title>
        <authorList>
            <person name="Yang J."/>
            <person name="Wariss H.M."/>
            <person name="Tao L."/>
            <person name="Zhang R."/>
            <person name="Yun Q."/>
            <person name="Hollingsworth P."/>
            <person name="Dao Z."/>
            <person name="Luo G."/>
            <person name="Guo H."/>
            <person name="Ma Y."/>
            <person name="Sun W."/>
        </authorList>
    </citation>
    <scope>NUCLEOTIDE SEQUENCE [LARGE SCALE GENOMIC DNA]</scope>
    <source>
        <strain evidence="4">cv. br00</strain>
    </source>
</reference>
<sequence length="696" mass="78224">MPPLIDFKDIQEKLSTQFRPWQRSFQFWVRAADIYTGYKVFQLRVSLVKDVEKQEAMWERQHEFAADKIYAMCSDLGGFFLKIAQIIGKPDLAPEAWVRRLVTLCDRAPATPFDTVKLVLEKELGRSIEDIFERFDMEPLGSASIAQVHRARLKGDKRDIVVKVQHPGIQDLMITDIHNLQAFALYMQKTDIKFDLYSVTKEMEKQIGYEFDFKREANAMERIRQFLYENNKASPVVVPRVVLKDMVSRRALVMEYIDGIPILNLGDEIAQRGINPGGKIAAAAKQNILKSLTLAYGQMILKSGFFHADPHPGNILICKGSKAILFLVVALLDYGQVKDLPDKLRLGYANLVLAIADRDPVRAAESYRELGIDTVSKCKNEQQELLRLAETMFDTKLPPGVSMLQPFSEDSSIKKISVEAFPEELFSVLRTVHLLRGLSVGLGINYSCAEQWRPIAEEALYLAGRLKGAKSQRRGPPTREASFLFSLSKRFEVLRQSVLKKRRMFGRVRASSSSLDSLERPSSKILKDDSLSIYEATLMKLKLGSHRDQSSPFEETVDMESESSTTTSASSFMESDNSSTTALKSLQHVITSPDEEAMTLDSDRSSACDQLSFSSMQSTGDSKDQRSRNVSVLFLFSRYTNSRQALTPSGELVRCNLIARNCSTSTYASCSNSQSPGISKEQSEHECLSSSSACQM</sequence>
<feature type="compositionally biased region" description="Low complexity" evidence="1">
    <location>
        <begin position="562"/>
        <end position="575"/>
    </location>
</feature>
<dbReference type="InterPro" id="IPR000719">
    <property type="entry name" value="Prot_kinase_dom"/>
</dbReference>
<dbReference type="InterPro" id="IPR004147">
    <property type="entry name" value="ABC1_dom"/>
</dbReference>
<comment type="caution">
    <text evidence="3">The sequence shown here is derived from an EMBL/GenBank/DDBJ whole genome shotgun (WGS) entry which is preliminary data.</text>
</comment>
<dbReference type="InterPro" id="IPR051130">
    <property type="entry name" value="Mito_struct-func_regulator"/>
</dbReference>
<dbReference type="EMBL" id="VDCV01000015">
    <property type="protein sequence ID" value="KAB5525099.1"/>
    <property type="molecule type" value="Genomic_DNA"/>
</dbReference>
<evidence type="ECO:0000256" key="1">
    <source>
        <dbReference type="SAM" id="MobiDB-lite"/>
    </source>
</evidence>
<feature type="domain" description="Protein kinase" evidence="2">
    <location>
        <begin position="134"/>
        <end position="484"/>
    </location>
</feature>
<protein>
    <recommendedName>
        <fullName evidence="2">Protein kinase domain-containing protein</fullName>
    </recommendedName>
</protein>
<evidence type="ECO:0000313" key="3">
    <source>
        <dbReference type="EMBL" id="KAB5525099.1"/>
    </source>
</evidence>
<feature type="region of interest" description="Disordered" evidence="1">
    <location>
        <begin position="545"/>
        <end position="577"/>
    </location>
</feature>
<dbReference type="Pfam" id="PF03109">
    <property type="entry name" value="ABC1"/>
    <property type="match status" value="1"/>
</dbReference>
<proteinExistence type="predicted"/>
<dbReference type="PANTHER" id="PTHR43173:SF12">
    <property type="entry name" value="PROTEIN KINASE SUPERFAMILY PROTEIN"/>
    <property type="match status" value="1"/>
</dbReference>
<keyword evidence="4" id="KW-1185">Reference proteome</keyword>
<evidence type="ECO:0000259" key="2">
    <source>
        <dbReference type="PROSITE" id="PS50011"/>
    </source>
</evidence>
<accession>A0A5N5K0L5</accession>
<dbReference type="AlphaFoldDB" id="A0A5N5K0L5"/>
<dbReference type="Proteomes" id="UP000326939">
    <property type="component" value="Chromosome 15"/>
</dbReference>
<dbReference type="CDD" id="cd05121">
    <property type="entry name" value="ABC1_ADCK3-like"/>
    <property type="match status" value="1"/>
</dbReference>
<dbReference type="SUPFAM" id="SSF56112">
    <property type="entry name" value="Protein kinase-like (PK-like)"/>
    <property type="match status" value="1"/>
</dbReference>
<dbReference type="GO" id="GO:0005524">
    <property type="term" value="F:ATP binding"/>
    <property type="evidence" value="ECO:0007669"/>
    <property type="project" value="InterPro"/>
</dbReference>